<dbReference type="Pfam" id="PF08240">
    <property type="entry name" value="ADH_N"/>
    <property type="match status" value="1"/>
</dbReference>
<dbReference type="InterPro" id="IPR013154">
    <property type="entry name" value="ADH-like_N"/>
</dbReference>
<evidence type="ECO:0000259" key="7">
    <source>
        <dbReference type="SMART" id="SM00829"/>
    </source>
</evidence>
<evidence type="ECO:0000256" key="1">
    <source>
        <dbReference type="ARBA" id="ARBA00001947"/>
    </source>
</evidence>
<dbReference type="PROSITE" id="PS00059">
    <property type="entry name" value="ADH_ZINC"/>
    <property type="match status" value="1"/>
</dbReference>
<dbReference type="InterPro" id="IPR011032">
    <property type="entry name" value="GroES-like_sf"/>
</dbReference>
<dbReference type="EC" id="1.1.1.264" evidence="8"/>
<keyword evidence="4 6" id="KW-0862">Zinc</keyword>
<dbReference type="SUPFAM" id="SSF50129">
    <property type="entry name" value="GroES-like"/>
    <property type="match status" value="1"/>
</dbReference>
<gene>
    <name evidence="8" type="ORF">N177_0461</name>
</gene>
<dbReference type="SMART" id="SM00829">
    <property type="entry name" value="PKS_ER"/>
    <property type="match status" value="1"/>
</dbReference>
<keyword evidence="3 6" id="KW-0479">Metal-binding</keyword>
<evidence type="ECO:0000256" key="4">
    <source>
        <dbReference type="ARBA" id="ARBA00022833"/>
    </source>
</evidence>
<evidence type="ECO:0000256" key="3">
    <source>
        <dbReference type="ARBA" id="ARBA00022723"/>
    </source>
</evidence>
<dbReference type="Gene3D" id="3.40.50.720">
    <property type="entry name" value="NAD(P)-binding Rossmann-like Domain"/>
    <property type="match status" value="1"/>
</dbReference>
<dbReference type="STRING" id="631454.N177_0461"/>
<dbReference type="InterPro" id="IPR036291">
    <property type="entry name" value="NAD(P)-bd_dom_sf"/>
</dbReference>
<dbReference type="Pfam" id="PF00107">
    <property type="entry name" value="ADH_zinc_N"/>
    <property type="match status" value="1"/>
</dbReference>
<evidence type="ECO:0000256" key="2">
    <source>
        <dbReference type="ARBA" id="ARBA00008072"/>
    </source>
</evidence>
<dbReference type="InterPro" id="IPR013149">
    <property type="entry name" value="ADH-like_C"/>
</dbReference>
<proteinExistence type="inferred from homology"/>
<keyword evidence="9" id="KW-1185">Reference proteome</keyword>
<dbReference type="InterPro" id="IPR002328">
    <property type="entry name" value="ADH_Zn_CS"/>
</dbReference>
<evidence type="ECO:0000313" key="8">
    <source>
        <dbReference type="EMBL" id="ESR27035.1"/>
    </source>
</evidence>
<dbReference type="OrthoDB" id="9809185at2"/>
<dbReference type="eggNOG" id="COG1063">
    <property type="taxonomic scope" value="Bacteria"/>
</dbReference>
<feature type="domain" description="Enoyl reductase (ER)" evidence="7">
    <location>
        <begin position="10"/>
        <end position="339"/>
    </location>
</feature>
<dbReference type="GO" id="GO:0008270">
    <property type="term" value="F:zinc ion binding"/>
    <property type="evidence" value="ECO:0007669"/>
    <property type="project" value="InterPro"/>
</dbReference>
<dbReference type="InterPro" id="IPR020843">
    <property type="entry name" value="ER"/>
</dbReference>
<dbReference type="Gene3D" id="3.90.180.10">
    <property type="entry name" value="Medium-chain alcohol dehydrogenases, catalytic domain"/>
    <property type="match status" value="1"/>
</dbReference>
<dbReference type="AlphaFoldDB" id="V4RVG6"/>
<keyword evidence="5 8" id="KW-0560">Oxidoreductase</keyword>
<dbReference type="SUPFAM" id="SSF51735">
    <property type="entry name" value="NAD(P)-binding Rossmann-fold domains"/>
    <property type="match status" value="1"/>
</dbReference>
<evidence type="ECO:0000313" key="9">
    <source>
        <dbReference type="Proteomes" id="UP000017819"/>
    </source>
</evidence>
<dbReference type="CDD" id="cd08232">
    <property type="entry name" value="idonate-5-DH"/>
    <property type="match status" value="1"/>
</dbReference>
<organism evidence="8 9">
    <name type="scientific">Lutibaculum baratangense AMV1</name>
    <dbReference type="NCBI Taxonomy" id="631454"/>
    <lineage>
        <taxon>Bacteria</taxon>
        <taxon>Pseudomonadati</taxon>
        <taxon>Pseudomonadota</taxon>
        <taxon>Alphaproteobacteria</taxon>
        <taxon>Hyphomicrobiales</taxon>
        <taxon>Tepidamorphaceae</taxon>
        <taxon>Lutibaculum</taxon>
    </lineage>
</organism>
<accession>V4RVG6</accession>
<name>V4RVG6_9HYPH</name>
<dbReference type="GO" id="GO:0050572">
    <property type="term" value="F:L-idonate 5-dehydrogenase [NAD(P)+] activity"/>
    <property type="evidence" value="ECO:0007669"/>
    <property type="project" value="UniProtKB-EC"/>
</dbReference>
<sequence>METRVCRLHGQHDLRLETLPVSAPGPGEVLVRMGAGGICGSDLHYFHDGGFGPIRVREPIILGHEVAGTVEALGPESKGLAAGDKVALNPSRPCGECRYCLKDHFNHCLNMRFFGSALRFPHEQGGFRERMVVPAAQCVKLSPGTSLSAGACAEPLAVCLHAGNRAGDLEGRRVLVTGAGPIGVLCAAVARARGAAEIVVTDLQDHALAVASAMGATRAVNVARDPQALDAYAADKGSFDVAFECSAAAPALAAAIATVRPLGRIVQVGVTGGLAVPINLLVGKEIALVGTHRFHEEFAESARLIDGGEIDVAPMITHRLPLDRLDEAFRVAGDRSQAVKTQLDFA</sequence>
<reference evidence="8 9" key="1">
    <citation type="journal article" date="2014" name="Genome Announc.">
        <title>Draft Genome Sequence of Lutibaculum baratangense Strain AMV1T, Isolated from a Mud Volcano in Andamans, India.</title>
        <authorList>
            <person name="Singh A."/>
            <person name="Sreenivas A."/>
            <person name="Sathyanarayana Reddy G."/>
            <person name="Pinnaka A.K."/>
            <person name="Shivaji S."/>
        </authorList>
    </citation>
    <scope>NUCLEOTIDE SEQUENCE [LARGE SCALE GENOMIC DNA]</scope>
    <source>
        <strain evidence="8 9">AMV1</strain>
    </source>
</reference>
<dbReference type="EMBL" id="AWXZ01000012">
    <property type="protein sequence ID" value="ESR27035.1"/>
    <property type="molecule type" value="Genomic_DNA"/>
</dbReference>
<dbReference type="PANTHER" id="PTHR43161">
    <property type="entry name" value="SORBITOL DEHYDROGENASE"/>
    <property type="match status" value="1"/>
</dbReference>
<protein>
    <submittedName>
        <fullName evidence="8">L-idonate 5-dehydrogenase</fullName>
        <ecNumber evidence="8">1.1.1.264</ecNumber>
    </submittedName>
</protein>
<dbReference type="RefSeq" id="WP_023430612.1">
    <property type="nucleotide sequence ID" value="NZ_AWXZ01000012.1"/>
</dbReference>
<dbReference type="PATRIC" id="fig|631454.5.peg.453"/>
<evidence type="ECO:0000256" key="6">
    <source>
        <dbReference type="RuleBase" id="RU361277"/>
    </source>
</evidence>
<evidence type="ECO:0000256" key="5">
    <source>
        <dbReference type="ARBA" id="ARBA00023002"/>
    </source>
</evidence>
<comment type="caution">
    <text evidence="8">The sequence shown here is derived from an EMBL/GenBank/DDBJ whole genome shotgun (WGS) entry which is preliminary data.</text>
</comment>
<comment type="similarity">
    <text evidence="2 6">Belongs to the zinc-containing alcohol dehydrogenase family.</text>
</comment>
<comment type="cofactor">
    <cofactor evidence="1 6">
        <name>Zn(2+)</name>
        <dbReference type="ChEBI" id="CHEBI:29105"/>
    </cofactor>
</comment>
<dbReference type="Proteomes" id="UP000017819">
    <property type="component" value="Unassembled WGS sequence"/>
</dbReference>
<dbReference type="PANTHER" id="PTHR43161:SF9">
    <property type="entry name" value="SORBITOL DEHYDROGENASE"/>
    <property type="match status" value="1"/>
</dbReference>